<evidence type="ECO:0000313" key="1">
    <source>
        <dbReference type="Proteomes" id="UP000025227"/>
    </source>
</evidence>
<sequence length="143" mass="15855">MSFLHGDELKDNFISHSPSSQSSSGKIEASLLITMGPSRTLAVAVFILQVTQSPSCTITNICRSGYNTALPISTVPATSLYNCLKMCYSIENCTYALLQFGSCYAFADIKFKPYDYLDCNFYKLERDSIADSDTQWKPVSDLL</sequence>
<evidence type="ECO:0000313" key="2">
    <source>
        <dbReference type="WBParaSite" id="HCON_00125475-00001"/>
    </source>
</evidence>
<keyword evidence="1" id="KW-1185">Reference proteome</keyword>
<protein>
    <submittedName>
        <fullName evidence="2">Apple domain-containing protein</fullName>
    </submittedName>
</protein>
<name>A0A7I5EBG8_HAECO</name>
<dbReference type="WBParaSite" id="HCON_00125475-00001">
    <property type="protein sequence ID" value="HCON_00125475-00001"/>
    <property type="gene ID" value="HCON_00125475"/>
</dbReference>
<reference evidence="2" key="1">
    <citation type="submission" date="2020-12" db="UniProtKB">
        <authorList>
            <consortium name="WormBaseParasite"/>
        </authorList>
    </citation>
    <scope>IDENTIFICATION</scope>
    <source>
        <strain evidence="2">MHco3</strain>
    </source>
</reference>
<accession>A0A7I5EBG8</accession>
<dbReference type="AlphaFoldDB" id="A0A7I5EBG8"/>
<organism evidence="1 2">
    <name type="scientific">Haemonchus contortus</name>
    <name type="common">Barber pole worm</name>
    <dbReference type="NCBI Taxonomy" id="6289"/>
    <lineage>
        <taxon>Eukaryota</taxon>
        <taxon>Metazoa</taxon>
        <taxon>Ecdysozoa</taxon>
        <taxon>Nematoda</taxon>
        <taxon>Chromadorea</taxon>
        <taxon>Rhabditida</taxon>
        <taxon>Rhabditina</taxon>
        <taxon>Rhabditomorpha</taxon>
        <taxon>Strongyloidea</taxon>
        <taxon>Trichostrongylidae</taxon>
        <taxon>Haemonchus</taxon>
    </lineage>
</organism>
<dbReference type="Proteomes" id="UP000025227">
    <property type="component" value="Unplaced"/>
</dbReference>
<proteinExistence type="predicted"/>